<protein>
    <submittedName>
        <fullName evidence="2">Uncharacterized protein</fullName>
    </submittedName>
</protein>
<dbReference type="Proteomes" id="UP000799757">
    <property type="component" value="Unassembled WGS sequence"/>
</dbReference>
<evidence type="ECO:0000256" key="1">
    <source>
        <dbReference type="SAM" id="MobiDB-lite"/>
    </source>
</evidence>
<organism evidence="2 3">
    <name type="scientific">Melanomma pulvis-pyrius CBS 109.77</name>
    <dbReference type="NCBI Taxonomy" id="1314802"/>
    <lineage>
        <taxon>Eukaryota</taxon>
        <taxon>Fungi</taxon>
        <taxon>Dikarya</taxon>
        <taxon>Ascomycota</taxon>
        <taxon>Pezizomycotina</taxon>
        <taxon>Dothideomycetes</taxon>
        <taxon>Pleosporomycetidae</taxon>
        <taxon>Pleosporales</taxon>
        <taxon>Melanommataceae</taxon>
        <taxon>Melanomma</taxon>
    </lineage>
</organism>
<gene>
    <name evidence="2" type="ORF">K505DRAFT_116898</name>
</gene>
<evidence type="ECO:0000313" key="2">
    <source>
        <dbReference type="EMBL" id="KAF2788095.1"/>
    </source>
</evidence>
<dbReference type="EMBL" id="MU002248">
    <property type="protein sequence ID" value="KAF2788095.1"/>
    <property type="molecule type" value="Genomic_DNA"/>
</dbReference>
<reference evidence="2" key="1">
    <citation type="journal article" date="2020" name="Stud. Mycol.">
        <title>101 Dothideomycetes genomes: a test case for predicting lifestyles and emergence of pathogens.</title>
        <authorList>
            <person name="Haridas S."/>
            <person name="Albert R."/>
            <person name="Binder M."/>
            <person name="Bloem J."/>
            <person name="Labutti K."/>
            <person name="Salamov A."/>
            <person name="Andreopoulos B."/>
            <person name="Baker S."/>
            <person name="Barry K."/>
            <person name="Bills G."/>
            <person name="Bluhm B."/>
            <person name="Cannon C."/>
            <person name="Castanera R."/>
            <person name="Culley D."/>
            <person name="Daum C."/>
            <person name="Ezra D."/>
            <person name="Gonzalez J."/>
            <person name="Henrissat B."/>
            <person name="Kuo A."/>
            <person name="Liang C."/>
            <person name="Lipzen A."/>
            <person name="Lutzoni F."/>
            <person name="Magnuson J."/>
            <person name="Mondo S."/>
            <person name="Nolan M."/>
            <person name="Ohm R."/>
            <person name="Pangilinan J."/>
            <person name="Park H.-J."/>
            <person name="Ramirez L."/>
            <person name="Alfaro M."/>
            <person name="Sun H."/>
            <person name="Tritt A."/>
            <person name="Yoshinaga Y."/>
            <person name="Zwiers L.-H."/>
            <person name="Turgeon B."/>
            <person name="Goodwin S."/>
            <person name="Spatafora J."/>
            <person name="Crous P."/>
            <person name="Grigoriev I."/>
        </authorList>
    </citation>
    <scope>NUCLEOTIDE SEQUENCE</scope>
    <source>
        <strain evidence="2">CBS 109.77</strain>
    </source>
</reference>
<feature type="compositionally biased region" description="Acidic residues" evidence="1">
    <location>
        <begin position="238"/>
        <end position="247"/>
    </location>
</feature>
<proteinExistence type="predicted"/>
<feature type="compositionally biased region" description="Basic residues" evidence="1">
    <location>
        <begin position="66"/>
        <end position="76"/>
    </location>
</feature>
<feature type="compositionally biased region" description="Polar residues" evidence="1">
    <location>
        <begin position="251"/>
        <end position="264"/>
    </location>
</feature>
<feature type="region of interest" description="Disordered" evidence="1">
    <location>
        <begin position="227"/>
        <end position="273"/>
    </location>
</feature>
<evidence type="ECO:0000313" key="3">
    <source>
        <dbReference type="Proteomes" id="UP000799757"/>
    </source>
</evidence>
<keyword evidence="3" id="KW-1185">Reference proteome</keyword>
<name>A0A6A6WVZ2_9PLEO</name>
<accession>A0A6A6WVZ2</accession>
<dbReference type="AlphaFoldDB" id="A0A6A6WVZ2"/>
<feature type="region of interest" description="Disordered" evidence="1">
    <location>
        <begin position="64"/>
        <end position="89"/>
    </location>
</feature>
<sequence length="273" mass="29821">MAAAQVDSAAPSRACGWLTHLGGLGSSCGCYLLILRAWRPMQQERNGAVGGNLNQRGRLGVMQVRGHGRRQSRRQSVRQGVRSEVERGKKAGTPCSRIAKLWGNSSRPFRPRFSPACLCVHGSRQQRTTHGRILSMQRRPTLGSHYNTSARVECPPARRNLSFLVPVRRRGLRFPSADPAVARADGFGSRDAACSSEGTFHVTKRRVSVLRREHFASSLWASRANCHGRWRGGREGGEGGEGDEGEEGSGTRTNDPSDALQTLATLAVGRQKQ</sequence>